<protein>
    <submittedName>
        <fullName evidence="2">Uncharacterized protein</fullName>
    </submittedName>
</protein>
<accession>A0A9P1P0Q6</accession>
<evidence type="ECO:0000313" key="2">
    <source>
        <dbReference type="EMBL" id="CDM96745.1"/>
    </source>
</evidence>
<dbReference type="AlphaFoldDB" id="A0A9P1P0Q6"/>
<evidence type="ECO:0000313" key="3">
    <source>
        <dbReference type="Proteomes" id="UP000032946"/>
    </source>
</evidence>
<feature type="chain" id="PRO_5040224597" evidence="1">
    <location>
        <begin position="26"/>
        <end position="219"/>
    </location>
</feature>
<organism evidence="2 3">
    <name type="scientific">Limnospira indica PCC 8005</name>
    <dbReference type="NCBI Taxonomy" id="376219"/>
    <lineage>
        <taxon>Bacteria</taxon>
        <taxon>Bacillati</taxon>
        <taxon>Cyanobacteriota</taxon>
        <taxon>Cyanophyceae</taxon>
        <taxon>Oscillatoriophycideae</taxon>
        <taxon>Oscillatoriales</taxon>
        <taxon>Sirenicapillariaceae</taxon>
        <taxon>Limnospira</taxon>
    </lineage>
</organism>
<dbReference type="Proteomes" id="UP000032946">
    <property type="component" value="Chromosome"/>
</dbReference>
<dbReference type="EMBL" id="FO818640">
    <property type="protein sequence ID" value="CDM96745.1"/>
    <property type="molecule type" value="Genomic_DNA"/>
</dbReference>
<name>A0A9P1P0Q6_9CYAN</name>
<gene>
    <name evidence="2" type="ORF">ARTHRO_41154</name>
</gene>
<reference evidence="2 3" key="1">
    <citation type="submission" date="2014-02" db="EMBL/GenBank/DDBJ databases">
        <authorList>
            <person name="Genoscope - CEA"/>
        </authorList>
    </citation>
    <scope>NUCLEOTIDE SEQUENCE [LARGE SCALE GENOMIC DNA]</scope>
    <source>
        <strain evidence="2 3">PCC 8005</strain>
    </source>
</reference>
<keyword evidence="3" id="KW-1185">Reference proteome</keyword>
<evidence type="ECO:0000256" key="1">
    <source>
        <dbReference type="SAM" id="SignalP"/>
    </source>
</evidence>
<feature type="signal peptide" evidence="1">
    <location>
        <begin position="1"/>
        <end position="25"/>
    </location>
</feature>
<dbReference type="RefSeq" id="WP_048895177.1">
    <property type="nucleotide sequence ID" value="NZ_FO818640.1"/>
</dbReference>
<keyword evidence="1" id="KW-0732">Signal</keyword>
<sequence>MKKLLTTIGTVSFLVVGWSVSPAAAFPPWAMPPEEPDEELIFNGEVLNDDQTEFVYDVTDFLGITTEDLLNDPSQMDGLHTGSKQEINRDSFGVFHKNGCSVNADCALKAIGLGLSLQCIGSGYDPEAWARCLKSRNEDAYYAALECTWQQSNPSQPCNFLTHGDTDNTYACNATNPVAALRQNSVELPTFSQSSPSERVSIDLLYFPRAKLTSVSNPN</sequence>
<proteinExistence type="predicted"/>